<name>A0A067QNA2_ZOONE</name>
<evidence type="ECO:0000256" key="11">
    <source>
        <dbReference type="ARBA" id="ARBA00022771"/>
    </source>
</evidence>
<feature type="domain" description="DUSP" evidence="20">
    <location>
        <begin position="664"/>
        <end position="759"/>
    </location>
</feature>
<keyword evidence="15" id="KW-0206">Cytoskeleton</keyword>
<keyword evidence="13 21" id="KW-0378">Hydrolase</keyword>
<evidence type="ECO:0000256" key="12">
    <source>
        <dbReference type="ARBA" id="ARBA00022786"/>
    </source>
</evidence>
<evidence type="ECO:0000313" key="22">
    <source>
        <dbReference type="Proteomes" id="UP000027135"/>
    </source>
</evidence>
<dbReference type="STRING" id="136037.A0A067QNA2"/>
<evidence type="ECO:0000259" key="19">
    <source>
        <dbReference type="PROSITE" id="PS50271"/>
    </source>
</evidence>
<keyword evidence="12" id="KW-0833">Ubl conjugation pathway</keyword>
<evidence type="ECO:0000313" key="21">
    <source>
        <dbReference type="EMBL" id="KDR10926.1"/>
    </source>
</evidence>
<evidence type="ECO:0000256" key="5">
    <source>
        <dbReference type="ARBA" id="ARBA00012759"/>
    </source>
</evidence>
<dbReference type="GO" id="GO:0008270">
    <property type="term" value="F:zinc ion binding"/>
    <property type="evidence" value="ECO:0007669"/>
    <property type="project" value="UniProtKB-KW"/>
</dbReference>
<keyword evidence="7" id="KW-0254">Endocytosis</keyword>
<evidence type="ECO:0000256" key="15">
    <source>
        <dbReference type="ARBA" id="ARBA00023212"/>
    </source>
</evidence>
<dbReference type="GO" id="GO:0004843">
    <property type="term" value="F:cysteine-type deubiquitinase activity"/>
    <property type="evidence" value="ECO:0007669"/>
    <property type="project" value="UniProtKB-EC"/>
</dbReference>
<dbReference type="GO" id="GO:0016579">
    <property type="term" value="P:protein deubiquitination"/>
    <property type="evidence" value="ECO:0007669"/>
    <property type="project" value="InterPro"/>
</dbReference>
<feature type="compositionally biased region" description="Polar residues" evidence="17">
    <location>
        <begin position="373"/>
        <end position="390"/>
    </location>
</feature>
<dbReference type="InterPro" id="IPR013083">
    <property type="entry name" value="Znf_RING/FYVE/PHD"/>
</dbReference>
<keyword evidence="9" id="KW-0479">Metal-binding</keyword>
<organism evidence="21 22">
    <name type="scientific">Zootermopsis nevadensis</name>
    <name type="common">Dampwood termite</name>
    <dbReference type="NCBI Taxonomy" id="136037"/>
    <lineage>
        <taxon>Eukaryota</taxon>
        <taxon>Metazoa</taxon>
        <taxon>Ecdysozoa</taxon>
        <taxon>Arthropoda</taxon>
        <taxon>Hexapoda</taxon>
        <taxon>Insecta</taxon>
        <taxon>Pterygota</taxon>
        <taxon>Neoptera</taxon>
        <taxon>Polyneoptera</taxon>
        <taxon>Dictyoptera</taxon>
        <taxon>Blattodea</taxon>
        <taxon>Blattoidea</taxon>
        <taxon>Termitoidae</taxon>
        <taxon>Termopsidae</taxon>
        <taxon>Zootermopsis</taxon>
    </lineage>
</organism>
<evidence type="ECO:0000256" key="4">
    <source>
        <dbReference type="ARBA" id="ARBA00008269"/>
    </source>
</evidence>
<dbReference type="PANTHER" id="PTHR21646">
    <property type="entry name" value="UBIQUITIN CARBOXYL-TERMINAL HYDROLASE"/>
    <property type="match status" value="1"/>
</dbReference>
<dbReference type="Pfam" id="PF02148">
    <property type="entry name" value="zf-UBP"/>
    <property type="match status" value="1"/>
</dbReference>
<accession>A0A067QNA2</accession>
<evidence type="ECO:0000259" key="20">
    <source>
        <dbReference type="PROSITE" id="PS51283"/>
    </source>
</evidence>
<dbReference type="PROSITE" id="PS51283">
    <property type="entry name" value="DUSP"/>
    <property type="match status" value="2"/>
</dbReference>
<evidence type="ECO:0000256" key="13">
    <source>
        <dbReference type="ARBA" id="ARBA00022801"/>
    </source>
</evidence>
<keyword evidence="10" id="KW-0677">Repeat</keyword>
<dbReference type="SUPFAM" id="SSF57850">
    <property type="entry name" value="RING/U-box"/>
    <property type="match status" value="1"/>
</dbReference>
<dbReference type="FunFam" id="3.30.2230.10:FF:000001">
    <property type="entry name" value="Ubiquitinyl hydrolase 1"/>
    <property type="match status" value="1"/>
</dbReference>
<dbReference type="PROSITE" id="PS50271">
    <property type="entry name" value="ZF_UBP"/>
    <property type="match status" value="1"/>
</dbReference>
<dbReference type="OMA" id="IDQDDEC"/>
<dbReference type="InterPro" id="IPR038765">
    <property type="entry name" value="Papain-like_cys_pep_sf"/>
</dbReference>
<evidence type="ECO:0000256" key="2">
    <source>
        <dbReference type="ARBA" id="ARBA00004300"/>
    </source>
</evidence>
<feature type="compositionally biased region" description="Acidic residues" evidence="17">
    <location>
        <begin position="292"/>
        <end position="305"/>
    </location>
</feature>
<dbReference type="SMART" id="SM00290">
    <property type="entry name" value="ZnF_UBP"/>
    <property type="match status" value="1"/>
</dbReference>
<evidence type="ECO:0000256" key="14">
    <source>
        <dbReference type="ARBA" id="ARBA00022833"/>
    </source>
</evidence>
<gene>
    <name evidence="21" type="ORF">L798_14448</name>
</gene>
<dbReference type="PROSITE" id="PS00972">
    <property type="entry name" value="USP_1"/>
    <property type="match status" value="1"/>
</dbReference>
<feature type="compositionally biased region" description="Polar residues" evidence="17">
    <location>
        <begin position="877"/>
        <end position="890"/>
    </location>
</feature>
<dbReference type="FunCoup" id="A0A067QNA2">
    <property type="interactions" value="152"/>
</dbReference>
<sequence length="1040" mass="113312">MAGRGLKCPHVSNISDFDHSDVERAKEVSRCSECDSSGPNLWLCLHHGCYKIGCGEAHNDHSTLHNRSCHNHYIQLNLSTNRLWCYQCENEVFLEHDISHSRSNSCVMSPMSTHCSPKTFGAAGECGDSSDSEDSCDGSGKPRGLTGLQNIGNTCYMNSALQALSNTPPLTQFFLDCGASLVAASCGSEKKPGLSKSYHRLVQEMWHRRRPGYVVPSGILYGIRNKVHPMFRGYQQHDTQEFLRCFMDQLHEELKEPLPESAVSSVSAAATSSDNNSQSMGGKSLGSGSLEEISDEDEDQDDGEDGTGGGGGVSSQSEGEYETCDSGVSERSSLSDEGEHDGSSGSRSASKRKLSRSPSPPPERLRSKLTAAGSKNSGSVPSSQALTSVGTSGGGPNTANSSPVSVPGSPQRAMSRGKKTPVKHRSIISDVFDGKLLSSVQCLTCDRISTRVETFQDLSLPIPSRDHIHMLHQGTLTPQQKGGLSACSDVYSGDQGWVTWLWEWVRSWFWGPTVSLHDCLAAFFSADELKGDNMYSCEKCNKLRNGVKYSKVLELPEVLCIHLKRFRHELMFSAKISSYVAFPLEGLDMRPYLHKDCVSQVTSYNLVSVICHHGTAGGGHYTCYSLNCISEQWFEFDDQYVTQVPPETVQNCEAYVLFYKKCGAAAAKLRHRAVELMELSHHEPSLMQFYVSKQWVNKFNTFAEPGPIDNSDFLCIHGGVHPAREPYVNQLCTILSQAVWEYLYDTFGGGPACNRLYACPTCQQEQEALAHRVKHELDVFMQLNKEFQQAEDSPVVIYAIAMNWFRQWQSFVRGKEPEPPGQIDNSSICTVNKNGQVILKMGSDYAQLSEELWSFFHRVYGGGPEVVLRPPCQRTGTGSSVGCNNSGSTLQPPPVSRTAPAAPESPLGMANAHKACSIENIATSHVGASGMSGGFGTVFHPAGRAQSVSSDNITVRMAALSASGNKPSENTDSKGQETGEPNTQYAFISAVPGSHNDEGSWRVTTIASSTSIPSSLAVDQYEISDIMDAVISGEPLVAIN</sequence>
<keyword evidence="14" id="KW-0862">Zinc</keyword>
<dbReference type="Gene3D" id="3.30.2230.10">
    <property type="entry name" value="DUSP-like"/>
    <property type="match status" value="2"/>
</dbReference>
<protein>
    <recommendedName>
        <fullName evidence="5">ubiquitinyl hydrolase 1</fullName>
        <ecNumber evidence="5">3.4.19.12</ecNumber>
    </recommendedName>
</protein>
<dbReference type="EC" id="3.4.19.12" evidence="5"/>
<evidence type="ECO:0000256" key="7">
    <source>
        <dbReference type="ARBA" id="ARBA00022583"/>
    </source>
</evidence>
<feature type="domain" description="DUSP" evidence="20">
    <location>
        <begin position="771"/>
        <end position="872"/>
    </location>
</feature>
<feature type="region of interest" description="Disordered" evidence="17">
    <location>
        <begin position="877"/>
        <end position="907"/>
    </location>
</feature>
<feature type="domain" description="USP" evidence="18">
    <location>
        <begin position="146"/>
        <end position="662"/>
    </location>
</feature>
<dbReference type="PROSITE" id="PS00973">
    <property type="entry name" value="USP_2"/>
    <property type="match status" value="1"/>
</dbReference>
<comment type="similarity">
    <text evidence="4">Belongs to the peptidase C19 family. USP20/USP33 subfamily.</text>
</comment>
<dbReference type="Pfam" id="PF00443">
    <property type="entry name" value="UCH"/>
    <property type="match status" value="1"/>
</dbReference>
<evidence type="ECO:0000259" key="18">
    <source>
        <dbReference type="PROSITE" id="PS50235"/>
    </source>
</evidence>
<dbReference type="InterPro" id="IPR006615">
    <property type="entry name" value="Pept_C19_DUSP"/>
</dbReference>
<evidence type="ECO:0000256" key="1">
    <source>
        <dbReference type="ARBA" id="ARBA00000707"/>
    </source>
</evidence>
<keyword evidence="8" id="KW-0645">Protease</keyword>
<dbReference type="InterPro" id="IPR035927">
    <property type="entry name" value="DUSP-like_sf"/>
</dbReference>
<dbReference type="GO" id="GO:0006897">
    <property type="term" value="P:endocytosis"/>
    <property type="evidence" value="ECO:0007669"/>
    <property type="project" value="UniProtKB-KW"/>
</dbReference>
<dbReference type="GO" id="GO:0005813">
    <property type="term" value="C:centrosome"/>
    <property type="evidence" value="ECO:0007669"/>
    <property type="project" value="UniProtKB-SubCell"/>
</dbReference>
<evidence type="ECO:0000256" key="9">
    <source>
        <dbReference type="ARBA" id="ARBA00022723"/>
    </source>
</evidence>
<dbReference type="EMBL" id="KK853131">
    <property type="protein sequence ID" value="KDR10926.1"/>
    <property type="molecule type" value="Genomic_DNA"/>
</dbReference>
<evidence type="ECO:0000256" key="17">
    <source>
        <dbReference type="SAM" id="MobiDB-lite"/>
    </source>
</evidence>
<evidence type="ECO:0000256" key="16">
    <source>
        <dbReference type="PROSITE-ProRule" id="PRU00502"/>
    </source>
</evidence>
<dbReference type="InterPro" id="IPR028889">
    <property type="entry name" value="USP"/>
</dbReference>
<dbReference type="InterPro" id="IPR001394">
    <property type="entry name" value="Peptidase_C19_UCH"/>
</dbReference>
<comment type="subcellular location">
    <subcellularLocation>
        <location evidence="2">Cytoplasm</location>
        <location evidence="2">Cytoskeleton</location>
        <location evidence="2">Microtubule organizing center</location>
        <location evidence="2">Centrosome</location>
    </subcellularLocation>
    <subcellularLocation>
        <location evidence="3">Cytoplasm</location>
        <location evidence="3">Perinuclear region</location>
    </subcellularLocation>
</comment>
<dbReference type="AlphaFoldDB" id="A0A067QNA2"/>
<proteinExistence type="inferred from homology"/>
<dbReference type="eggNOG" id="KOG1870">
    <property type="taxonomic scope" value="Eukaryota"/>
</dbReference>
<feature type="region of interest" description="Disordered" evidence="17">
    <location>
        <begin position="256"/>
        <end position="423"/>
    </location>
</feature>
<feature type="region of interest" description="Disordered" evidence="17">
    <location>
        <begin position="961"/>
        <end position="980"/>
    </location>
</feature>
<feature type="compositionally biased region" description="Low complexity" evidence="17">
    <location>
        <begin position="261"/>
        <end position="291"/>
    </location>
</feature>
<dbReference type="CDD" id="cd02674">
    <property type="entry name" value="Peptidase_C19R"/>
    <property type="match status" value="1"/>
</dbReference>
<dbReference type="SUPFAM" id="SSF54001">
    <property type="entry name" value="Cysteine proteinases"/>
    <property type="match status" value="1"/>
</dbReference>
<dbReference type="InterPro" id="IPR050185">
    <property type="entry name" value="Ub_carboxyl-term_hydrolase"/>
</dbReference>
<dbReference type="PROSITE" id="PS50235">
    <property type="entry name" value="USP_3"/>
    <property type="match status" value="1"/>
</dbReference>
<dbReference type="Pfam" id="PF06337">
    <property type="entry name" value="DUSP"/>
    <property type="match status" value="2"/>
</dbReference>
<feature type="domain" description="UBP-type" evidence="19">
    <location>
        <begin position="6"/>
        <end position="108"/>
    </location>
</feature>
<evidence type="ECO:0000256" key="3">
    <source>
        <dbReference type="ARBA" id="ARBA00004556"/>
    </source>
</evidence>
<dbReference type="InterPro" id="IPR018200">
    <property type="entry name" value="USP_CS"/>
</dbReference>
<dbReference type="Proteomes" id="UP000027135">
    <property type="component" value="Unassembled WGS sequence"/>
</dbReference>
<dbReference type="SUPFAM" id="SSF143791">
    <property type="entry name" value="DUSP-like"/>
    <property type="match status" value="2"/>
</dbReference>
<keyword evidence="11 16" id="KW-0863">Zinc-finger</keyword>
<dbReference type="Gene3D" id="3.30.40.10">
    <property type="entry name" value="Zinc/RING finger domain, C3HC4 (zinc finger)"/>
    <property type="match status" value="1"/>
</dbReference>
<keyword evidence="6" id="KW-0963">Cytoplasm</keyword>
<evidence type="ECO:0000256" key="8">
    <source>
        <dbReference type="ARBA" id="ARBA00022670"/>
    </source>
</evidence>
<dbReference type="SMART" id="SM00695">
    <property type="entry name" value="DUSP"/>
    <property type="match status" value="2"/>
</dbReference>
<comment type="catalytic activity">
    <reaction evidence="1">
        <text>Thiol-dependent hydrolysis of ester, thioester, amide, peptide and isopeptide bonds formed by the C-terminal Gly of ubiquitin (a 76-residue protein attached to proteins as an intracellular targeting signal).</text>
        <dbReference type="EC" id="3.4.19.12"/>
    </reaction>
</comment>
<reference evidence="21 22" key="1">
    <citation type="journal article" date="2014" name="Nat. Commun.">
        <title>Molecular traces of alternative social organization in a termite genome.</title>
        <authorList>
            <person name="Terrapon N."/>
            <person name="Li C."/>
            <person name="Robertson H.M."/>
            <person name="Ji L."/>
            <person name="Meng X."/>
            <person name="Booth W."/>
            <person name="Chen Z."/>
            <person name="Childers C.P."/>
            <person name="Glastad K.M."/>
            <person name="Gokhale K."/>
            <person name="Gowin J."/>
            <person name="Gronenberg W."/>
            <person name="Hermansen R.A."/>
            <person name="Hu H."/>
            <person name="Hunt B.G."/>
            <person name="Huylmans A.K."/>
            <person name="Khalil S.M."/>
            <person name="Mitchell R.D."/>
            <person name="Munoz-Torres M.C."/>
            <person name="Mustard J.A."/>
            <person name="Pan H."/>
            <person name="Reese J.T."/>
            <person name="Scharf M.E."/>
            <person name="Sun F."/>
            <person name="Vogel H."/>
            <person name="Xiao J."/>
            <person name="Yang W."/>
            <person name="Yang Z."/>
            <person name="Yang Z."/>
            <person name="Zhou J."/>
            <person name="Zhu J."/>
            <person name="Brent C.S."/>
            <person name="Elsik C.G."/>
            <person name="Goodisman M.A."/>
            <person name="Liberles D.A."/>
            <person name="Roe R.M."/>
            <person name="Vargo E.L."/>
            <person name="Vilcinskas A."/>
            <person name="Wang J."/>
            <person name="Bornberg-Bauer E."/>
            <person name="Korb J."/>
            <person name="Zhang G."/>
            <person name="Liebig J."/>
        </authorList>
    </citation>
    <scope>NUCLEOTIDE SEQUENCE [LARGE SCALE GENOMIC DNA]</scope>
    <source>
        <tissue evidence="21">Whole organism</tissue>
    </source>
</reference>
<dbReference type="Gene3D" id="3.90.70.10">
    <property type="entry name" value="Cysteine proteinases"/>
    <property type="match status" value="2"/>
</dbReference>
<evidence type="ECO:0000256" key="10">
    <source>
        <dbReference type="ARBA" id="ARBA00022737"/>
    </source>
</evidence>
<dbReference type="InterPro" id="IPR001607">
    <property type="entry name" value="Znf_UBP"/>
</dbReference>
<dbReference type="PANTHER" id="PTHR21646:SF86">
    <property type="entry name" value="UBIQUITIN CARBOXYL-TERMINAL HYDROLASE"/>
    <property type="match status" value="1"/>
</dbReference>
<dbReference type="GO" id="GO:0006508">
    <property type="term" value="P:proteolysis"/>
    <property type="evidence" value="ECO:0007669"/>
    <property type="project" value="UniProtKB-KW"/>
</dbReference>
<keyword evidence="22" id="KW-1185">Reference proteome</keyword>
<dbReference type="GO" id="GO:0048471">
    <property type="term" value="C:perinuclear region of cytoplasm"/>
    <property type="evidence" value="ECO:0007669"/>
    <property type="project" value="UniProtKB-SubCell"/>
</dbReference>
<dbReference type="InParanoid" id="A0A067QNA2"/>
<evidence type="ECO:0000256" key="6">
    <source>
        <dbReference type="ARBA" id="ARBA00022490"/>
    </source>
</evidence>